<evidence type="ECO:0000256" key="4">
    <source>
        <dbReference type="ARBA" id="ARBA00022553"/>
    </source>
</evidence>
<keyword evidence="7 14" id="KW-0418">Kinase</keyword>
<dbReference type="Pfam" id="PF02518">
    <property type="entry name" value="HATPase_c"/>
    <property type="match status" value="1"/>
</dbReference>
<dbReference type="Gene3D" id="6.10.340.10">
    <property type="match status" value="1"/>
</dbReference>
<evidence type="ECO:0000256" key="1">
    <source>
        <dbReference type="ARBA" id="ARBA00000085"/>
    </source>
</evidence>
<dbReference type="InterPro" id="IPR025919">
    <property type="entry name" value="Stimulus_sens_dom"/>
</dbReference>
<evidence type="ECO:0000256" key="11">
    <source>
        <dbReference type="SAM" id="Phobius"/>
    </source>
</evidence>
<dbReference type="SUPFAM" id="SSF55874">
    <property type="entry name" value="ATPase domain of HSP90 chaperone/DNA topoisomerase II/histidine kinase"/>
    <property type="match status" value="1"/>
</dbReference>
<evidence type="ECO:0000256" key="6">
    <source>
        <dbReference type="ARBA" id="ARBA00022692"/>
    </source>
</evidence>
<organism evidence="14 15">
    <name type="scientific">Zavarzinia aquatilis</name>
    <dbReference type="NCBI Taxonomy" id="2211142"/>
    <lineage>
        <taxon>Bacteria</taxon>
        <taxon>Pseudomonadati</taxon>
        <taxon>Pseudomonadota</taxon>
        <taxon>Alphaproteobacteria</taxon>
        <taxon>Rhodospirillales</taxon>
        <taxon>Zavarziniaceae</taxon>
        <taxon>Zavarzinia</taxon>
    </lineage>
</organism>
<dbReference type="PANTHER" id="PTHR45436:SF5">
    <property type="entry name" value="SENSOR HISTIDINE KINASE TRCS"/>
    <property type="match status" value="1"/>
</dbReference>
<feature type="transmembrane region" description="Helical" evidence="11">
    <location>
        <begin position="227"/>
        <end position="248"/>
    </location>
</feature>
<evidence type="ECO:0000259" key="13">
    <source>
        <dbReference type="PROSITE" id="PS50885"/>
    </source>
</evidence>
<proteinExistence type="predicted"/>
<dbReference type="InterPro" id="IPR036097">
    <property type="entry name" value="HisK_dim/P_sf"/>
</dbReference>
<dbReference type="Pfam" id="PF13756">
    <property type="entry name" value="Stimulus_sens_1"/>
    <property type="match status" value="1"/>
</dbReference>
<dbReference type="Pfam" id="PF00672">
    <property type="entry name" value="HAMP"/>
    <property type="match status" value="1"/>
</dbReference>
<dbReference type="GO" id="GO:0005886">
    <property type="term" value="C:plasma membrane"/>
    <property type="evidence" value="ECO:0007669"/>
    <property type="project" value="TreeGrafter"/>
</dbReference>
<comment type="catalytic activity">
    <reaction evidence="1">
        <text>ATP + protein L-histidine = ADP + protein N-phospho-L-histidine.</text>
        <dbReference type="EC" id="2.7.13.3"/>
    </reaction>
</comment>
<dbReference type="Gene3D" id="1.10.287.130">
    <property type="match status" value="1"/>
</dbReference>
<keyword evidence="4" id="KW-0597">Phosphoprotein</keyword>
<dbReference type="Pfam" id="PF00512">
    <property type="entry name" value="HisKA"/>
    <property type="match status" value="1"/>
</dbReference>
<evidence type="ECO:0000256" key="9">
    <source>
        <dbReference type="ARBA" id="ARBA00023012"/>
    </source>
</evidence>
<dbReference type="InterPro" id="IPR036890">
    <property type="entry name" value="HATPase_C_sf"/>
</dbReference>
<dbReference type="Gene3D" id="3.30.565.10">
    <property type="entry name" value="Histidine kinase-like ATPase, C-terminal domain"/>
    <property type="match status" value="1"/>
</dbReference>
<dbReference type="Pfam" id="PF13755">
    <property type="entry name" value="Sensor_TM1"/>
    <property type="match status" value="1"/>
</dbReference>
<evidence type="ECO:0000313" key="15">
    <source>
        <dbReference type="Proteomes" id="UP000245461"/>
    </source>
</evidence>
<evidence type="ECO:0000256" key="8">
    <source>
        <dbReference type="ARBA" id="ARBA00022989"/>
    </source>
</evidence>
<feature type="transmembrane region" description="Helical" evidence="11">
    <location>
        <begin position="21"/>
        <end position="41"/>
    </location>
</feature>
<evidence type="ECO:0000256" key="10">
    <source>
        <dbReference type="ARBA" id="ARBA00023136"/>
    </source>
</evidence>
<dbReference type="SMART" id="SM00304">
    <property type="entry name" value="HAMP"/>
    <property type="match status" value="1"/>
</dbReference>
<dbReference type="InterPro" id="IPR005467">
    <property type="entry name" value="His_kinase_dom"/>
</dbReference>
<dbReference type="InterPro" id="IPR003660">
    <property type="entry name" value="HAMP_dom"/>
</dbReference>
<dbReference type="AlphaFoldDB" id="A0A317EDM9"/>
<dbReference type="GO" id="GO:0000155">
    <property type="term" value="F:phosphorelay sensor kinase activity"/>
    <property type="evidence" value="ECO:0007669"/>
    <property type="project" value="InterPro"/>
</dbReference>
<evidence type="ECO:0000256" key="3">
    <source>
        <dbReference type="ARBA" id="ARBA00012438"/>
    </source>
</evidence>
<dbReference type="InterPro" id="IPR004358">
    <property type="entry name" value="Sig_transdc_His_kin-like_C"/>
</dbReference>
<dbReference type="SMART" id="SM00388">
    <property type="entry name" value="HisKA"/>
    <property type="match status" value="1"/>
</dbReference>
<dbReference type="SUPFAM" id="SSF47384">
    <property type="entry name" value="Homodimeric domain of signal transducing histidine kinase"/>
    <property type="match status" value="1"/>
</dbReference>
<dbReference type="PROSITE" id="PS50109">
    <property type="entry name" value="HIS_KIN"/>
    <property type="match status" value="1"/>
</dbReference>
<dbReference type="InterPro" id="IPR025908">
    <property type="entry name" value="Sensor_TM1"/>
</dbReference>
<keyword evidence="8 11" id="KW-1133">Transmembrane helix</keyword>
<reference evidence="14 15" key="1">
    <citation type="submission" date="2018-05" db="EMBL/GenBank/DDBJ databases">
        <title>Zavarzinia sp. HR-AS.</title>
        <authorList>
            <person name="Lee Y."/>
            <person name="Jeon C.O."/>
        </authorList>
    </citation>
    <scope>NUCLEOTIDE SEQUENCE [LARGE SCALE GENOMIC DNA]</scope>
    <source>
        <strain evidence="14 15">HR-AS</strain>
    </source>
</reference>
<dbReference type="CDD" id="cd06225">
    <property type="entry name" value="HAMP"/>
    <property type="match status" value="1"/>
</dbReference>
<keyword evidence="6 11" id="KW-0812">Transmembrane</keyword>
<dbReference type="OrthoDB" id="9805942at2"/>
<keyword evidence="10 11" id="KW-0472">Membrane</keyword>
<dbReference type="InterPro" id="IPR003661">
    <property type="entry name" value="HisK_dim/P_dom"/>
</dbReference>
<dbReference type="CDD" id="cd00082">
    <property type="entry name" value="HisKA"/>
    <property type="match status" value="1"/>
</dbReference>
<dbReference type="InterPro" id="IPR003594">
    <property type="entry name" value="HATPase_dom"/>
</dbReference>
<keyword evidence="5" id="KW-0808">Transferase</keyword>
<gene>
    <name evidence="14" type="ORF">DKG74_04475</name>
</gene>
<dbReference type="SUPFAM" id="SSF158472">
    <property type="entry name" value="HAMP domain-like"/>
    <property type="match status" value="1"/>
</dbReference>
<dbReference type="PANTHER" id="PTHR45436">
    <property type="entry name" value="SENSOR HISTIDINE KINASE YKOH"/>
    <property type="match status" value="1"/>
</dbReference>
<protein>
    <recommendedName>
        <fullName evidence="3">histidine kinase</fullName>
        <ecNumber evidence="3">2.7.13.3</ecNumber>
    </recommendedName>
</protein>
<dbReference type="InterPro" id="IPR050428">
    <property type="entry name" value="TCS_sensor_his_kinase"/>
</dbReference>
<evidence type="ECO:0000256" key="2">
    <source>
        <dbReference type="ARBA" id="ARBA00004370"/>
    </source>
</evidence>
<evidence type="ECO:0000259" key="12">
    <source>
        <dbReference type="PROSITE" id="PS50109"/>
    </source>
</evidence>
<evidence type="ECO:0000256" key="5">
    <source>
        <dbReference type="ARBA" id="ARBA00022679"/>
    </source>
</evidence>
<dbReference type="EMBL" id="QGLE01000002">
    <property type="protein sequence ID" value="PWR25029.1"/>
    <property type="molecule type" value="Genomic_DNA"/>
</dbReference>
<feature type="domain" description="Histidine kinase" evidence="12">
    <location>
        <begin position="312"/>
        <end position="534"/>
    </location>
</feature>
<dbReference type="PRINTS" id="PR00344">
    <property type="entry name" value="BCTRLSENSOR"/>
</dbReference>
<comment type="caution">
    <text evidence="14">The sequence shown here is derived from an EMBL/GenBank/DDBJ whole genome shotgun (WGS) entry which is preliminary data.</text>
</comment>
<dbReference type="EC" id="2.7.13.3" evidence="3"/>
<dbReference type="SMART" id="SM00387">
    <property type="entry name" value="HATPase_c"/>
    <property type="match status" value="1"/>
</dbReference>
<comment type="subcellular location">
    <subcellularLocation>
        <location evidence="2">Membrane</location>
    </subcellularLocation>
</comment>
<accession>A0A317EDM9</accession>
<name>A0A317EDM9_9PROT</name>
<sequence length="549" mass="59514">MSVSAPHRRHRGRGPFSSLTRRILAVNVVALAALVGGVLYLDQFRASLVTQRADSLLTQGEIIAGALGLAASSGPEATDLDILPARALLLRLTDPTATRARLFNNDGQLVADTNDLRPDAQVSRVELPPPDDGPGIVEFLYDLLEPLLPAARPRSLYVDYPLQQARDYPEAVAALSGSAGAIERMTADGTPHISVAIPVVRFRKVLGALVLSVEARDIDQAIRAERLAILEVFGVALAVTVLLSIFLARTIASPVHRLAEAAEQVKAGRGERIAIPNFSRRRDEIGDLSVALQSMTEALYGRIDAIESFAADVAHELKNPLSSIRSAIEVWGRTKDPNARQRLTEIIEIDVRRLDKLISEISDASRLDAEMARDRRQPIALDGLLKGLVDTYADLKREGWPNFELSVAPEARDQQIMAAAEQVGRVFRNLIDNAISFSPENGKVRIALTRDGNDLVARVEDDGPGIPDEALTRIFERFYTERPNEQIGSHSGLGLAIVRQIVEGHDGTIAASNRPGPAGGTAGACFTVRLPVFTDRPRRGSRTAVADLD</sequence>
<dbReference type="Proteomes" id="UP000245461">
    <property type="component" value="Unassembled WGS sequence"/>
</dbReference>
<feature type="domain" description="HAMP" evidence="13">
    <location>
        <begin position="249"/>
        <end position="304"/>
    </location>
</feature>
<dbReference type="PROSITE" id="PS50885">
    <property type="entry name" value="HAMP"/>
    <property type="match status" value="1"/>
</dbReference>
<keyword evidence="15" id="KW-1185">Reference proteome</keyword>
<dbReference type="RefSeq" id="WP_109903065.1">
    <property type="nucleotide sequence ID" value="NZ_QGLE01000002.1"/>
</dbReference>
<evidence type="ECO:0000313" key="14">
    <source>
        <dbReference type="EMBL" id="PWR25029.1"/>
    </source>
</evidence>
<evidence type="ECO:0000256" key="7">
    <source>
        <dbReference type="ARBA" id="ARBA00022777"/>
    </source>
</evidence>
<keyword evidence="9" id="KW-0902">Two-component regulatory system</keyword>